<comment type="caution">
    <text evidence="4">The sequence shown here is derived from an EMBL/GenBank/DDBJ whole genome shotgun (WGS) entry which is preliminary data.</text>
</comment>
<dbReference type="Gene3D" id="1.10.287.470">
    <property type="entry name" value="Helix hairpin bin"/>
    <property type="match status" value="1"/>
</dbReference>
<sequence>MKRLVFVYALGLTFGLAFQAPAAEPARPVVSILVDQQASLLQSYTGVVVARTETALGFPIIGTVAARPAGTGDIVTKGDVLAQLSTEDFDADLRTAEAGVTVARAQLRSATDARDRAKELSERGVGSATRLEDSERALVSAQARLEQALASRARAADIRDLATLSAPFDGVVTETLAEAGATLSAGQAILRLAAIGEREIIIDVSEDSAVVRAIGDRFTARLLANDGVTAAAVLARIDPVAERATRTHRLHLTLESAPPAFRLGALVKVTPAGSGHQDIFVPLSALLDPRAVWVVDRSDDTIALRQVELGATSGGFAIVSSGLTAGDEVVIKGIHSLKEGQVVGPRETE</sequence>
<evidence type="ECO:0000256" key="1">
    <source>
        <dbReference type="ARBA" id="ARBA00009477"/>
    </source>
</evidence>
<organism evidence="4 5">
    <name type="scientific">Hoeflea algicola</name>
    <dbReference type="NCBI Taxonomy" id="2983763"/>
    <lineage>
        <taxon>Bacteria</taxon>
        <taxon>Pseudomonadati</taxon>
        <taxon>Pseudomonadota</taxon>
        <taxon>Alphaproteobacteria</taxon>
        <taxon>Hyphomicrobiales</taxon>
        <taxon>Rhizobiaceae</taxon>
        <taxon>Hoeflea</taxon>
    </lineage>
</organism>
<feature type="chain" id="PRO_5046192601" evidence="2">
    <location>
        <begin position="23"/>
        <end position="349"/>
    </location>
</feature>
<reference evidence="4" key="1">
    <citation type="submission" date="2022-10" db="EMBL/GenBank/DDBJ databases">
        <title>Hoeflea sp. G2-23, isolated from marine algae.</title>
        <authorList>
            <person name="Kristyanto S."/>
            <person name="Kim J.M."/>
            <person name="Jeon C.O."/>
        </authorList>
    </citation>
    <scope>NUCLEOTIDE SEQUENCE</scope>
    <source>
        <strain evidence="4">G2-23</strain>
    </source>
</reference>
<dbReference type="InterPro" id="IPR058627">
    <property type="entry name" value="MdtA-like_C"/>
</dbReference>
<evidence type="ECO:0000313" key="4">
    <source>
        <dbReference type="EMBL" id="MCY0148439.1"/>
    </source>
</evidence>
<dbReference type="SUPFAM" id="SSF111369">
    <property type="entry name" value="HlyD-like secretion proteins"/>
    <property type="match status" value="1"/>
</dbReference>
<dbReference type="Gene3D" id="2.40.30.170">
    <property type="match status" value="1"/>
</dbReference>
<accession>A0ABT3Z9P2</accession>
<dbReference type="PANTHER" id="PTHR30469:SF15">
    <property type="entry name" value="HLYD FAMILY OF SECRETION PROTEINS"/>
    <property type="match status" value="1"/>
</dbReference>
<protein>
    <submittedName>
        <fullName evidence="4">Efflux RND transporter periplasmic adaptor subunit</fullName>
    </submittedName>
</protein>
<dbReference type="Gene3D" id="2.40.50.100">
    <property type="match status" value="1"/>
</dbReference>
<proteinExistence type="inferred from homology"/>
<dbReference type="Gene3D" id="2.40.420.20">
    <property type="match status" value="1"/>
</dbReference>
<dbReference type="EMBL" id="JAOVZR010000001">
    <property type="protein sequence ID" value="MCY0148439.1"/>
    <property type="molecule type" value="Genomic_DNA"/>
</dbReference>
<evidence type="ECO:0000313" key="5">
    <source>
        <dbReference type="Proteomes" id="UP001073227"/>
    </source>
</evidence>
<dbReference type="Proteomes" id="UP001073227">
    <property type="component" value="Unassembled WGS sequence"/>
</dbReference>
<dbReference type="InterPro" id="IPR006143">
    <property type="entry name" value="RND_pump_MFP"/>
</dbReference>
<evidence type="ECO:0000256" key="2">
    <source>
        <dbReference type="SAM" id="SignalP"/>
    </source>
</evidence>
<gene>
    <name evidence="4" type="ORF">OEG84_12130</name>
</gene>
<dbReference type="PANTHER" id="PTHR30469">
    <property type="entry name" value="MULTIDRUG RESISTANCE PROTEIN MDTA"/>
    <property type="match status" value="1"/>
</dbReference>
<name>A0ABT3Z9P2_9HYPH</name>
<keyword evidence="5" id="KW-1185">Reference proteome</keyword>
<dbReference type="NCBIfam" id="TIGR01730">
    <property type="entry name" value="RND_mfp"/>
    <property type="match status" value="1"/>
</dbReference>
<feature type="domain" description="Multidrug resistance protein MdtA-like C-terminal permuted SH3" evidence="3">
    <location>
        <begin position="281"/>
        <end position="335"/>
    </location>
</feature>
<keyword evidence="2" id="KW-0732">Signal</keyword>
<feature type="signal peptide" evidence="2">
    <location>
        <begin position="1"/>
        <end position="22"/>
    </location>
</feature>
<dbReference type="Pfam" id="PF25967">
    <property type="entry name" value="RND-MFP_C"/>
    <property type="match status" value="1"/>
</dbReference>
<evidence type="ECO:0000259" key="3">
    <source>
        <dbReference type="Pfam" id="PF25967"/>
    </source>
</evidence>
<comment type="similarity">
    <text evidence="1">Belongs to the membrane fusion protein (MFP) (TC 8.A.1) family.</text>
</comment>
<dbReference type="RefSeq" id="WP_267654006.1">
    <property type="nucleotide sequence ID" value="NZ_JAOVZR010000001.1"/>
</dbReference>